<evidence type="ECO:0000256" key="11">
    <source>
        <dbReference type="ARBA" id="ARBA00022932"/>
    </source>
</evidence>
<dbReference type="Pfam" id="PF11799">
    <property type="entry name" value="IMS_C"/>
    <property type="match status" value="1"/>
</dbReference>
<dbReference type="AlphaFoldDB" id="A0A6J4RXT3"/>
<dbReference type="NCBIfam" id="NF002677">
    <property type="entry name" value="PRK02406.1"/>
    <property type="match status" value="1"/>
</dbReference>
<evidence type="ECO:0000256" key="1">
    <source>
        <dbReference type="ARBA" id="ARBA00004496"/>
    </source>
</evidence>
<dbReference type="GO" id="GO:0005829">
    <property type="term" value="C:cytosol"/>
    <property type="evidence" value="ECO:0007669"/>
    <property type="project" value="TreeGrafter"/>
</dbReference>
<dbReference type="CDD" id="cd03586">
    <property type="entry name" value="PolY_Pol_IV_kappa"/>
    <property type="match status" value="1"/>
</dbReference>
<keyword evidence="10 16" id="KW-0460">Magnesium</keyword>
<evidence type="ECO:0000256" key="15">
    <source>
        <dbReference type="ARBA" id="ARBA00049244"/>
    </source>
</evidence>
<dbReference type="InterPro" id="IPR001126">
    <property type="entry name" value="UmuC"/>
</dbReference>
<dbReference type="GO" id="GO:0006261">
    <property type="term" value="P:DNA-templated DNA replication"/>
    <property type="evidence" value="ECO:0007669"/>
    <property type="project" value="UniProtKB-UniRule"/>
</dbReference>
<dbReference type="InterPro" id="IPR053848">
    <property type="entry name" value="IMS_HHH_1"/>
</dbReference>
<dbReference type="Gene3D" id="3.30.70.270">
    <property type="match status" value="1"/>
</dbReference>
<proteinExistence type="inferred from homology"/>
<evidence type="ECO:0000256" key="10">
    <source>
        <dbReference type="ARBA" id="ARBA00022842"/>
    </source>
</evidence>
<keyword evidence="7 16" id="KW-0235">DNA replication</keyword>
<keyword evidence="5 16" id="KW-0808">Transferase</keyword>
<comment type="subcellular location">
    <subcellularLocation>
        <location evidence="1 16">Cytoplasm</location>
    </subcellularLocation>
</comment>
<dbReference type="GO" id="GO:0009432">
    <property type="term" value="P:SOS response"/>
    <property type="evidence" value="ECO:0007669"/>
    <property type="project" value="TreeGrafter"/>
</dbReference>
<comment type="subunit">
    <text evidence="16">Monomer.</text>
</comment>
<dbReference type="Pfam" id="PF21999">
    <property type="entry name" value="IMS_HHH_1"/>
    <property type="match status" value="1"/>
</dbReference>
<comment type="cofactor">
    <cofactor evidence="16">
        <name>Mg(2+)</name>
        <dbReference type="ChEBI" id="CHEBI:18420"/>
    </cofactor>
    <text evidence="16">Binds 2 magnesium ions per subunit.</text>
</comment>
<reference evidence="18" key="1">
    <citation type="submission" date="2020-02" db="EMBL/GenBank/DDBJ databases">
        <authorList>
            <person name="Meier V. D."/>
        </authorList>
    </citation>
    <scope>NUCLEOTIDE SEQUENCE</scope>
    <source>
        <strain evidence="18">AVDCRST_MAG69</strain>
    </source>
</reference>
<keyword evidence="9 16" id="KW-0227">DNA damage</keyword>
<dbReference type="SUPFAM" id="SSF100879">
    <property type="entry name" value="Lesion bypass DNA polymerase (Y-family), little finger domain"/>
    <property type="match status" value="1"/>
</dbReference>
<organism evidence="18">
    <name type="scientific">uncultured Solirubrobacteraceae bacterium</name>
    <dbReference type="NCBI Taxonomy" id="1162706"/>
    <lineage>
        <taxon>Bacteria</taxon>
        <taxon>Bacillati</taxon>
        <taxon>Actinomycetota</taxon>
        <taxon>Thermoleophilia</taxon>
        <taxon>Solirubrobacterales</taxon>
        <taxon>Solirubrobacteraceae</taxon>
        <taxon>environmental samples</taxon>
    </lineage>
</organism>
<dbReference type="PANTHER" id="PTHR11076:SF33">
    <property type="entry name" value="DNA POLYMERASE KAPPA"/>
    <property type="match status" value="1"/>
</dbReference>
<dbReference type="EMBL" id="CADCVP010000114">
    <property type="protein sequence ID" value="CAA9484580.1"/>
    <property type="molecule type" value="Genomic_DNA"/>
</dbReference>
<comment type="similarity">
    <text evidence="2 16">Belongs to the DNA polymerase type-Y family.</text>
</comment>
<evidence type="ECO:0000256" key="6">
    <source>
        <dbReference type="ARBA" id="ARBA00022695"/>
    </source>
</evidence>
<evidence type="ECO:0000259" key="17">
    <source>
        <dbReference type="PROSITE" id="PS50173"/>
    </source>
</evidence>
<dbReference type="EC" id="2.7.7.7" evidence="16"/>
<evidence type="ECO:0000256" key="8">
    <source>
        <dbReference type="ARBA" id="ARBA00022723"/>
    </source>
</evidence>
<dbReference type="GO" id="GO:0000287">
    <property type="term" value="F:magnesium ion binding"/>
    <property type="evidence" value="ECO:0007669"/>
    <property type="project" value="UniProtKB-UniRule"/>
</dbReference>
<evidence type="ECO:0000256" key="13">
    <source>
        <dbReference type="ARBA" id="ARBA00023204"/>
    </source>
</evidence>
<keyword evidence="3 16" id="KW-0515">Mutator protein</keyword>
<dbReference type="InterPro" id="IPR050116">
    <property type="entry name" value="DNA_polymerase-Y"/>
</dbReference>
<feature type="binding site" evidence="16">
    <location>
        <position position="106"/>
    </location>
    <ligand>
        <name>Mg(2+)</name>
        <dbReference type="ChEBI" id="CHEBI:18420"/>
    </ligand>
</feature>
<dbReference type="InterPro" id="IPR017961">
    <property type="entry name" value="DNA_pol_Y-fam_little_finger"/>
</dbReference>
<dbReference type="GO" id="GO:0003887">
    <property type="term" value="F:DNA-directed DNA polymerase activity"/>
    <property type="evidence" value="ECO:0007669"/>
    <property type="project" value="UniProtKB-UniRule"/>
</dbReference>
<sequence length="361" mass="38759">MSNGRRVIAHLDCDAFYVSVELLRRPDLRGLPVVVAGSGPRAVVTTASYEARRFGVGSASPASRARRLCPDAIFLPPDFPSYRAKSSEVWGLARERLPLLQVVGLDEGYADVTALERPLSALRTLVADIEAATGIVVSVGVGPNRLVAKVSSDLDKPRGFVVLSREQACERLAGASPKLIPGIGPKTVERLRALGIETIGQLQAAPEDELARRFGDRQGRYLLARAHFHDTSPVSAESGPAKSRSSETTFDADVVDPAELEAALARLCARLADSLERRAARGRTVAIKVRLDDWTTVTRARTLPEPVPDAETLTRVAVELLRAYAPARPVRLLGVRMAAFEDPDAGGREAPSDAAQLALPV</sequence>
<evidence type="ECO:0000256" key="3">
    <source>
        <dbReference type="ARBA" id="ARBA00022457"/>
    </source>
</evidence>
<dbReference type="FunFam" id="3.30.1490.100:FF:000004">
    <property type="entry name" value="DNA polymerase IV"/>
    <property type="match status" value="1"/>
</dbReference>
<dbReference type="PANTHER" id="PTHR11076">
    <property type="entry name" value="DNA REPAIR POLYMERASE UMUC / TRANSFERASE FAMILY MEMBER"/>
    <property type="match status" value="1"/>
</dbReference>
<comment type="function">
    <text evidence="14 16">Poorly processive, error-prone DNA polymerase involved in untargeted mutagenesis. Copies undamaged DNA at stalled replication forks, which arise in vivo from mismatched or misaligned primer ends. These misaligned primers can be extended by PolIV. Exhibits no 3'-5' exonuclease (proofreading) activity. May be involved in translesional synthesis, in conjunction with the beta clamp from PolIII.</text>
</comment>
<evidence type="ECO:0000256" key="9">
    <source>
        <dbReference type="ARBA" id="ARBA00022763"/>
    </source>
</evidence>
<keyword evidence="11 16" id="KW-0239">DNA-directed DNA polymerase</keyword>
<dbReference type="InterPro" id="IPR043128">
    <property type="entry name" value="Rev_trsase/Diguanyl_cyclase"/>
</dbReference>
<evidence type="ECO:0000256" key="7">
    <source>
        <dbReference type="ARBA" id="ARBA00022705"/>
    </source>
</evidence>
<keyword evidence="6 16" id="KW-0548">Nucleotidyltransferase</keyword>
<dbReference type="GO" id="GO:0042276">
    <property type="term" value="P:error-prone translesion synthesis"/>
    <property type="evidence" value="ECO:0007669"/>
    <property type="project" value="TreeGrafter"/>
</dbReference>
<accession>A0A6J4RXT3</accession>
<gene>
    <name evidence="16" type="primary">dinB</name>
    <name evidence="18" type="ORF">AVDCRST_MAG69-984</name>
</gene>
<dbReference type="HAMAP" id="MF_01113">
    <property type="entry name" value="DNApol_IV"/>
    <property type="match status" value="1"/>
</dbReference>
<feature type="domain" description="UmuC" evidence="17">
    <location>
        <begin position="8"/>
        <end position="184"/>
    </location>
</feature>
<protein>
    <recommendedName>
        <fullName evidence="16">DNA polymerase IV</fullName>
        <shortName evidence="16">Pol IV</shortName>
        <ecNumber evidence="16">2.7.7.7</ecNumber>
    </recommendedName>
</protein>
<dbReference type="GO" id="GO:0003684">
    <property type="term" value="F:damaged DNA binding"/>
    <property type="evidence" value="ECO:0007669"/>
    <property type="project" value="InterPro"/>
</dbReference>
<dbReference type="GO" id="GO:0006281">
    <property type="term" value="P:DNA repair"/>
    <property type="evidence" value="ECO:0007669"/>
    <property type="project" value="UniProtKB-UniRule"/>
</dbReference>
<evidence type="ECO:0000256" key="16">
    <source>
        <dbReference type="HAMAP-Rule" id="MF_01113"/>
    </source>
</evidence>
<evidence type="ECO:0000256" key="5">
    <source>
        <dbReference type="ARBA" id="ARBA00022679"/>
    </source>
</evidence>
<dbReference type="InterPro" id="IPR036775">
    <property type="entry name" value="DNA_pol_Y-fam_lit_finger_sf"/>
</dbReference>
<keyword evidence="13 16" id="KW-0234">DNA repair</keyword>
<keyword evidence="8 16" id="KW-0479">Metal-binding</keyword>
<comment type="catalytic activity">
    <reaction evidence="15 16">
        <text>DNA(n) + a 2'-deoxyribonucleoside 5'-triphosphate = DNA(n+1) + diphosphate</text>
        <dbReference type="Rhea" id="RHEA:22508"/>
        <dbReference type="Rhea" id="RHEA-COMP:17339"/>
        <dbReference type="Rhea" id="RHEA-COMP:17340"/>
        <dbReference type="ChEBI" id="CHEBI:33019"/>
        <dbReference type="ChEBI" id="CHEBI:61560"/>
        <dbReference type="ChEBI" id="CHEBI:173112"/>
        <dbReference type="EC" id="2.7.7.7"/>
    </reaction>
</comment>
<dbReference type="Pfam" id="PF00817">
    <property type="entry name" value="IMS"/>
    <property type="match status" value="1"/>
</dbReference>
<dbReference type="PROSITE" id="PS50173">
    <property type="entry name" value="UMUC"/>
    <property type="match status" value="1"/>
</dbReference>
<feature type="site" description="Substrate discrimination" evidence="16">
    <location>
        <position position="17"/>
    </location>
</feature>
<dbReference type="SUPFAM" id="SSF56672">
    <property type="entry name" value="DNA/RNA polymerases"/>
    <property type="match status" value="1"/>
</dbReference>
<evidence type="ECO:0000256" key="2">
    <source>
        <dbReference type="ARBA" id="ARBA00010945"/>
    </source>
</evidence>
<dbReference type="Gene3D" id="3.40.1170.60">
    <property type="match status" value="1"/>
</dbReference>
<dbReference type="Gene3D" id="1.10.150.20">
    <property type="entry name" value="5' to 3' exonuclease, C-terminal subdomain"/>
    <property type="match status" value="1"/>
</dbReference>
<feature type="binding site" evidence="16">
    <location>
        <position position="12"/>
    </location>
    <ligand>
        <name>Mg(2+)</name>
        <dbReference type="ChEBI" id="CHEBI:18420"/>
    </ligand>
</feature>
<feature type="active site" evidence="16">
    <location>
        <position position="107"/>
    </location>
</feature>
<evidence type="ECO:0000256" key="14">
    <source>
        <dbReference type="ARBA" id="ARBA00025589"/>
    </source>
</evidence>
<keyword evidence="12 16" id="KW-0238">DNA-binding</keyword>
<evidence type="ECO:0000256" key="4">
    <source>
        <dbReference type="ARBA" id="ARBA00022490"/>
    </source>
</evidence>
<evidence type="ECO:0000256" key="12">
    <source>
        <dbReference type="ARBA" id="ARBA00023125"/>
    </source>
</evidence>
<keyword evidence="4 16" id="KW-0963">Cytoplasm</keyword>
<dbReference type="Gene3D" id="3.30.1490.100">
    <property type="entry name" value="DNA polymerase, Y-family, little finger domain"/>
    <property type="match status" value="1"/>
</dbReference>
<evidence type="ECO:0000313" key="18">
    <source>
        <dbReference type="EMBL" id="CAA9484580.1"/>
    </source>
</evidence>
<dbReference type="InterPro" id="IPR022880">
    <property type="entry name" value="DNApol_IV"/>
</dbReference>
<name>A0A6J4RXT3_9ACTN</name>
<dbReference type="InterPro" id="IPR043502">
    <property type="entry name" value="DNA/RNA_pol_sf"/>
</dbReference>